<gene>
    <name evidence="2" type="ORF">GCM10009681_42350</name>
</gene>
<name>A0ABN2KUT0_9ACTN</name>
<dbReference type="Pfam" id="PF06722">
    <property type="entry name" value="EryCIII-like_C"/>
    <property type="match status" value="1"/>
</dbReference>
<dbReference type="SUPFAM" id="SSF53756">
    <property type="entry name" value="UDP-Glycosyltransferase/glycogen phosphorylase"/>
    <property type="match status" value="1"/>
</dbReference>
<dbReference type="InterPro" id="IPR050426">
    <property type="entry name" value="Glycosyltransferase_28"/>
</dbReference>
<dbReference type="Proteomes" id="UP001500655">
    <property type="component" value="Unassembled WGS sequence"/>
</dbReference>
<dbReference type="Gene3D" id="3.40.50.2000">
    <property type="entry name" value="Glycogen Phosphorylase B"/>
    <property type="match status" value="2"/>
</dbReference>
<evidence type="ECO:0000259" key="1">
    <source>
        <dbReference type="Pfam" id="PF06722"/>
    </source>
</evidence>
<evidence type="ECO:0000313" key="2">
    <source>
        <dbReference type="EMBL" id="GAA1766778.1"/>
    </source>
</evidence>
<dbReference type="InterPro" id="IPR002213">
    <property type="entry name" value="UDP_glucos_trans"/>
</dbReference>
<accession>A0ABN2KUT0</accession>
<dbReference type="InterPro" id="IPR010610">
    <property type="entry name" value="EryCIII-like_C"/>
</dbReference>
<protein>
    <submittedName>
        <fullName evidence="2">Glycosyltransferase</fullName>
    </submittedName>
</protein>
<dbReference type="PANTHER" id="PTHR48050">
    <property type="entry name" value="STEROL 3-BETA-GLUCOSYLTRANSFERASE"/>
    <property type="match status" value="1"/>
</dbReference>
<feature type="domain" description="Erythromycin biosynthesis protein CIII-like C-terminal" evidence="1">
    <location>
        <begin position="301"/>
        <end position="392"/>
    </location>
</feature>
<dbReference type="CDD" id="cd03784">
    <property type="entry name" value="GT1_Gtf-like"/>
    <property type="match status" value="1"/>
</dbReference>
<evidence type="ECO:0000313" key="3">
    <source>
        <dbReference type="Proteomes" id="UP001500655"/>
    </source>
</evidence>
<dbReference type="RefSeq" id="WP_344084748.1">
    <property type="nucleotide sequence ID" value="NZ_BAAALS010000023.1"/>
</dbReference>
<comment type="caution">
    <text evidence="2">The sequence shown here is derived from an EMBL/GenBank/DDBJ whole genome shotgun (WGS) entry which is preliminary data.</text>
</comment>
<dbReference type="PANTHER" id="PTHR48050:SF13">
    <property type="entry name" value="STEROL 3-BETA-GLUCOSYLTRANSFERASE UGT80A2"/>
    <property type="match status" value="1"/>
</dbReference>
<reference evidence="2 3" key="1">
    <citation type="journal article" date="2019" name="Int. J. Syst. Evol. Microbiol.">
        <title>The Global Catalogue of Microorganisms (GCM) 10K type strain sequencing project: providing services to taxonomists for standard genome sequencing and annotation.</title>
        <authorList>
            <consortium name="The Broad Institute Genomics Platform"/>
            <consortium name="The Broad Institute Genome Sequencing Center for Infectious Disease"/>
            <person name="Wu L."/>
            <person name="Ma J."/>
        </authorList>
    </citation>
    <scope>NUCLEOTIDE SEQUENCE [LARGE SCALE GENOMIC DNA]</scope>
    <source>
        <strain evidence="2 3">JCM 13249</strain>
    </source>
</reference>
<proteinExistence type="predicted"/>
<dbReference type="EMBL" id="BAAALS010000023">
    <property type="protein sequence ID" value="GAA1766778.1"/>
    <property type="molecule type" value="Genomic_DNA"/>
</dbReference>
<keyword evidence="3" id="KW-1185">Reference proteome</keyword>
<organism evidence="2 3">
    <name type="scientific">Luedemannella helvata</name>
    <dbReference type="NCBI Taxonomy" id="349315"/>
    <lineage>
        <taxon>Bacteria</taxon>
        <taxon>Bacillati</taxon>
        <taxon>Actinomycetota</taxon>
        <taxon>Actinomycetes</taxon>
        <taxon>Micromonosporales</taxon>
        <taxon>Micromonosporaceae</taxon>
        <taxon>Luedemannella</taxon>
    </lineage>
</organism>
<sequence>MSDSPRLVLVAGGSLGDALPMVGLAKRLLAAGVDVLLAAESSVELLARTERVPFASLGEIPRLDDDKPVRVRPGERTGMFLTQTRRWVIDPVARTAARLGELVRDGDVIVAHPIQLAAPLVARSRGLPWLTVSPATWLFPNDERMPLYLPRPSLGRTVNRLAWRRFGRRLDQHFLRDLARVADGLGVAAPTSVLELTASPRRTLLLTSPLFLDSRRLAPHVTATGLEACDTVRLWRGGRALDAFLDAGDPPVVFRAPPMPVPASLREVAAATCDRLGVRGVYLDIWATETGQDGSLFVERYAPLSVLATRCVAGVHYGGLGTSAMFAAAGRPAVILPAMMDQFESAGVFASLGAAVRLDWHRLTPARLAAAVTRALALTDRARALGDRLSDERGLIAAAAELAAATRLLGRVRSG</sequence>